<keyword evidence="3" id="KW-1185">Reference proteome</keyword>
<feature type="domain" description="AMP-dependent synthetase/ligase" evidence="1">
    <location>
        <begin position="8"/>
        <end position="110"/>
    </location>
</feature>
<gene>
    <name evidence="2" type="ORF">ACFQO0_11345</name>
</gene>
<dbReference type="SUPFAM" id="SSF56801">
    <property type="entry name" value="Acetyl-CoA synthetase-like"/>
    <property type="match status" value="1"/>
</dbReference>
<proteinExistence type="predicted"/>
<dbReference type="Proteomes" id="UP001596379">
    <property type="component" value="Unassembled WGS sequence"/>
</dbReference>
<dbReference type="RefSeq" id="WP_382234674.1">
    <property type="nucleotide sequence ID" value="NZ_JBHTCC010000002.1"/>
</dbReference>
<dbReference type="EMBL" id="JBHTCC010000002">
    <property type="protein sequence ID" value="MFC7299028.1"/>
    <property type="molecule type" value="Genomic_DNA"/>
</dbReference>
<dbReference type="InterPro" id="IPR000873">
    <property type="entry name" value="AMP-dep_synth/lig_dom"/>
</dbReference>
<organism evidence="2 3">
    <name type="scientific">Herminiimonas aquatilis</name>
    <dbReference type="NCBI Taxonomy" id="345342"/>
    <lineage>
        <taxon>Bacteria</taxon>
        <taxon>Pseudomonadati</taxon>
        <taxon>Pseudomonadota</taxon>
        <taxon>Betaproteobacteria</taxon>
        <taxon>Burkholderiales</taxon>
        <taxon>Oxalobacteraceae</taxon>
        <taxon>Herminiimonas</taxon>
    </lineage>
</organism>
<evidence type="ECO:0000313" key="2">
    <source>
        <dbReference type="EMBL" id="MFC7299028.1"/>
    </source>
</evidence>
<accession>A0ABW2J7F8</accession>
<dbReference type="InterPro" id="IPR042099">
    <property type="entry name" value="ANL_N_sf"/>
</dbReference>
<reference evidence="3" key="1">
    <citation type="journal article" date="2019" name="Int. J. Syst. Evol. Microbiol.">
        <title>The Global Catalogue of Microorganisms (GCM) 10K type strain sequencing project: providing services to taxonomists for standard genome sequencing and annotation.</title>
        <authorList>
            <consortium name="The Broad Institute Genomics Platform"/>
            <consortium name="The Broad Institute Genome Sequencing Center for Infectious Disease"/>
            <person name="Wu L."/>
            <person name="Ma J."/>
        </authorList>
    </citation>
    <scope>NUCLEOTIDE SEQUENCE [LARGE SCALE GENOMIC DNA]</scope>
    <source>
        <strain evidence="3">CCUG 36956</strain>
    </source>
</reference>
<dbReference type="Gene3D" id="3.40.50.12780">
    <property type="entry name" value="N-terminal domain of ligase-like"/>
    <property type="match status" value="1"/>
</dbReference>
<evidence type="ECO:0000259" key="1">
    <source>
        <dbReference type="Pfam" id="PF00501"/>
    </source>
</evidence>
<dbReference type="Pfam" id="PF00501">
    <property type="entry name" value="AMP-binding"/>
    <property type="match status" value="1"/>
</dbReference>
<name>A0ABW2J7F8_9BURK</name>
<sequence>MNLFTILRQHVATQPNAIASRSSRRVVTYRKFWSRIERATARLKSEWHVKAGDTVVYWGQGHQDALMFYIAVARCGAKLLPLEHAPLHLESLAILKNIPAVLLLHDDETIFEVPPAAPVIANLSSLIATRCHHTPSVIEDFTQPSLISLLVLENGGLRVEEQSLQQLMESSTARLQSNAAQEFRIAEALFDADIFAPQVLPVLVNGGTIIFR</sequence>
<evidence type="ECO:0000313" key="3">
    <source>
        <dbReference type="Proteomes" id="UP001596379"/>
    </source>
</evidence>
<protein>
    <submittedName>
        <fullName evidence="2">AMP-binding protein</fullName>
    </submittedName>
</protein>
<comment type="caution">
    <text evidence="2">The sequence shown here is derived from an EMBL/GenBank/DDBJ whole genome shotgun (WGS) entry which is preliminary data.</text>
</comment>